<protein>
    <submittedName>
        <fullName evidence="1">Uncharacterized protein</fullName>
    </submittedName>
</protein>
<dbReference type="EMBL" id="BBWU01000053">
    <property type="protein sequence ID" value="GAO40983.1"/>
    <property type="molecule type" value="Genomic_DNA"/>
</dbReference>
<evidence type="ECO:0000313" key="2">
    <source>
        <dbReference type="Proteomes" id="UP000033202"/>
    </source>
</evidence>
<gene>
    <name evidence="1" type="ORF">SCH01S_53_00550</name>
</gene>
<dbReference type="Proteomes" id="UP000033202">
    <property type="component" value="Unassembled WGS sequence"/>
</dbReference>
<keyword evidence="2" id="KW-1185">Reference proteome</keyword>
<comment type="caution">
    <text evidence="1">The sequence shown here is derived from an EMBL/GenBank/DDBJ whole genome shotgun (WGS) entry which is preliminary data.</text>
</comment>
<sequence>MSDDYDRGQRDGLRLALGVLAAEEEKWSALLGTSSSGRTNLARAVRHKTLQVAQSRVQTVMNRLTPKDGVSAYAEIASALDRAGL</sequence>
<dbReference type="AlphaFoldDB" id="A0A0E9MU32"/>
<dbReference type="RefSeq" id="WP_046349752.1">
    <property type="nucleotide sequence ID" value="NZ_BBWU01000053.1"/>
</dbReference>
<evidence type="ECO:0000313" key="1">
    <source>
        <dbReference type="EMBL" id="GAO40983.1"/>
    </source>
</evidence>
<accession>A0A0E9MU32</accession>
<proteinExistence type="predicted"/>
<reference evidence="1 2" key="1">
    <citation type="submission" date="2015-04" db="EMBL/GenBank/DDBJ databases">
        <title>Whole genome shotgun sequence of Sphingomonas changbaiensis NBRC 104936.</title>
        <authorList>
            <person name="Katano-Makiyama Y."/>
            <person name="Hosoyama A."/>
            <person name="Hashimoto M."/>
            <person name="Noguchi M."/>
            <person name="Tsuchikane K."/>
            <person name="Ohji S."/>
            <person name="Yamazoe A."/>
            <person name="Ichikawa N."/>
            <person name="Kimura A."/>
            <person name="Fujita N."/>
        </authorList>
    </citation>
    <scope>NUCLEOTIDE SEQUENCE [LARGE SCALE GENOMIC DNA]</scope>
    <source>
        <strain evidence="1 2">NBRC 104936</strain>
    </source>
</reference>
<name>A0A0E9MU32_9SPHN</name>
<organism evidence="1 2">
    <name type="scientific">Sphingomonas changbaiensis NBRC 104936</name>
    <dbReference type="NCBI Taxonomy" id="1219043"/>
    <lineage>
        <taxon>Bacteria</taxon>
        <taxon>Pseudomonadati</taxon>
        <taxon>Pseudomonadota</taxon>
        <taxon>Alphaproteobacteria</taxon>
        <taxon>Sphingomonadales</taxon>
        <taxon>Sphingomonadaceae</taxon>
        <taxon>Sphingomonas</taxon>
    </lineage>
</organism>
<dbReference type="OrthoDB" id="7474295at2"/>